<proteinExistence type="inferred from homology"/>
<keyword evidence="9" id="KW-0963">Cytoplasm</keyword>
<comment type="function">
    <text evidence="9">Catalyzes the reversible conversion of 2-phosphoglycerate (2-PG) into phosphoenolpyruvate (PEP). It is essential for the degradation of carbohydrates via glycolysis.</text>
</comment>
<evidence type="ECO:0000256" key="8">
    <source>
        <dbReference type="ARBA" id="ARBA00023239"/>
    </source>
</evidence>
<reference evidence="14 15" key="1">
    <citation type="journal article" date="2016" name="Nat. Commun.">
        <title>Thousands of microbial genomes shed light on interconnected biogeochemical processes in an aquifer system.</title>
        <authorList>
            <person name="Anantharaman K."/>
            <person name="Brown C.T."/>
            <person name="Hug L.A."/>
            <person name="Sharon I."/>
            <person name="Castelle C.J."/>
            <person name="Probst A.J."/>
            <person name="Thomas B.C."/>
            <person name="Singh A."/>
            <person name="Wilkins M.J."/>
            <person name="Karaoz U."/>
            <person name="Brodie E.L."/>
            <person name="Williams K.H."/>
            <person name="Hubbard S.S."/>
            <person name="Banfield J.F."/>
        </authorList>
    </citation>
    <scope>NUCLEOTIDE SEQUENCE [LARGE SCALE GENOMIC DNA]</scope>
</reference>
<dbReference type="SMART" id="SM01192">
    <property type="entry name" value="Enolase_C"/>
    <property type="match status" value="1"/>
</dbReference>
<dbReference type="Pfam" id="PF00113">
    <property type="entry name" value="Enolase_C"/>
    <property type="match status" value="1"/>
</dbReference>
<feature type="binding site" evidence="9">
    <location>
        <position position="359"/>
    </location>
    <ligand>
        <name>(2R)-2-phosphoglycerate</name>
        <dbReference type="ChEBI" id="CHEBI:58289"/>
    </ligand>
</feature>
<evidence type="ECO:0000313" key="15">
    <source>
        <dbReference type="Proteomes" id="UP000178612"/>
    </source>
</evidence>
<keyword evidence="6 9" id="KW-0460">Magnesium</keyword>
<feature type="active site" description="Proton donor" evidence="9 10">
    <location>
        <position position="197"/>
    </location>
</feature>
<dbReference type="GO" id="GO:0004634">
    <property type="term" value="F:phosphopyruvate hydratase activity"/>
    <property type="evidence" value="ECO:0007669"/>
    <property type="project" value="UniProtKB-UniRule"/>
</dbReference>
<dbReference type="GO" id="GO:0000287">
    <property type="term" value="F:magnesium ion binding"/>
    <property type="evidence" value="ECO:0007669"/>
    <property type="project" value="UniProtKB-UniRule"/>
</dbReference>
<keyword evidence="14" id="KW-0670">Pyruvate</keyword>
<dbReference type="EC" id="4.2.1.11" evidence="3 9"/>
<protein>
    <recommendedName>
        <fullName evidence="4 9">Enolase</fullName>
        <ecNumber evidence="3 9">4.2.1.11</ecNumber>
    </recommendedName>
    <alternativeName>
        <fullName evidence="9">2-phospho-D-glycerate hydro-lyase</fullName>
    </alternativeName>
    <alternativeName>
        <fullName evidence="9">2-phosphoglycerate dehydratase</fullName>
    </alternativeName>
</protein>
<dbReference type="GO" id="GO:0005576">
    <property type="term" value="C:extracellular region"/>
    <property type="evidence" value="ECO:0007669"/>
    <property type="project" value="UniProtKB-SubCell"/>
</dbReference>
<dbReference type="Proteomes" id="UP000178612">
    <property type="component" value="Unassembled WGS sequence"/>
</dbReference>
<keyword evidence="8 9" id="KW-0456">Lyase</keyword>
<feature type="binding site" evidence="9 11">
    <location>
        <position position="305"/>
    </location>
    <ligand>
        <name>Mg(2+)</name>
        <dbReference type="ChEBI" id="CHEBI:18420"/>
    </ligand>
</feature>
<comment type="caution">
    <text evidence="9">Lacks conserved residue(s) required for the propagation of feature annotation.</text>
</comment>
<dbReference type="InterPro" id="IPR000941">
    <property type="entry name" value="Enolase"/>
</dbReference>
<dbReference type="PROSITE" id="PS00164">
    <property type="entry name" value="ENOLASE"/>
    <property type="match status" value="1"/>
</dbReference>
<feature type="domain" description="Enolase N-terminal" evidence="13">
    <location>
        <begin position="4"/>
        <end position="123"/>
    </location>
</feature>
<feature type="binding site" evidence="9">
    <location>
        <position position="155"/>
    </location>
    <ligand>
        <name>(2R)-2-phosphoglycerate</name>
        <dbReference type="ChEBI" id="CHEBI:58289"/>
    </ligand>
</feature>
<dbReference type="InterPro" id="IPR020809">
    <property type="entry name" value="Enolase_CS"/>
</dbReference>
<evidence type="ECO:0000256" key="11">
    <source>
        <dbReference type="PIRSR" id="PIRSR001400-3"/>
    </source>
</evidence>
<keyword evidence="9 11" id="KW-0479">Metal-binding</keyword>
<evidence type="ECO:0000256" key="10">
    <source>
        <dbReference type="PIRSR" id="PIRSR001400-1"/>
    </source>
</evidence>
<comment type="cofactor">
    <cofactor evidence="9">
        <name>Mg(2+)</name>
        <dbReference type="ChEBI" id="CHEBI:18420"/>
    </cofactor>
    <text evidence="9">Binds a second Mg(2+) ion via substrate during catalysis.</text>
</comment>
<dbReference type="InterPro" id="IPR036849">
    <property type="entry name" value="Enolase-like_C_sf"/>
</dbReference>
<dbReference type="GO" id="GO:0000015">
    <property type="term" value="C:phosphopyruvate hydratase complex"/>
    <property type="evidence" value="ECO:0007669"/>
    <property type="project" value="InterPro"/>
</dbReference>
<comment type="pathway">
    <text evidence="1 9">Carbohydrate degradation; glycolysis; pyruvate from D-glyceraldehyde 3-phosphate: step 4/5.</text>
</comment>
<feature type="binding site" evidence="9 11">
    <location>
        <position position="233"/>
    </location>
    <ligand>
        <name>Mg(2+)</name>
        <dbReference type="ChEBI" id="CHEBI:18420"/>
    </ligand>
</feature>
<evidence type="ECO:0000256" key="3">
    <source>
        <dbReference type="ARBA" id="ARBA00012058"/>
    </source>
</evidence>
<dbReference type="SUPFAM" id="SSF54826">
    <property type="entry name" value="Enolase N-terminal domain-like"/>
    <property type="match status" value="1"/>
</dbReference>
<comment type="cofactor">
    <cofactor evidence="11">
        <name>Mg(2+)</name>
        <dbReference type="ChEBI" id="CHEBI:18420"/>
    </cofactor>
    <text evidence="11">Mg(2+) is required for catalysis and for stabilizing the dimer.</text>
</comment>
<dbReference type="NCBIfam" id="TIGR01060">
    <property type="entry name" value="eno"/>
    <property type="match status" value="1"/>
</dbReference>
<dbReference type="InterPro" id="IPR020811">
    <property type="entry name" value="Enolase_N"/>
</dbReference>
<dbReference type="PANTHER" id="PTHR11902:SF1">
    <property type="entry name" value="ENOLASE"/>
    <property type="match status" value="1"/>
</dbReference>
<dbReference type="PANTHER" id="PTHR11902">
    <property type="entry name" value="ENOLASE"/>
    <property type="match status" value="1"/>
</dbReference>
<evidence type="ECO:0000259" key="12">
    <source>
        <dbReference type="SMART" id="SM01192"/>
    </source>
</evidence>
<keyword evidence="7 9" id="KW-0324">Glycolysis</keyword>
<dbReference type="GO" id="GO:0006096">
    <property type="term" value="P:glycolytic process"/>
    <property type="evidence" value="ECO:0007669"/>
    <property type="project" value="UniProtKB-UniRule"/>
</dbReference>
<evidence type="ECO:0000256" key="7">
    <source>
        <dbReference type="ARBA" id="ARBA00023152"/>
    </source>
</evidence>
<dbReference type="Gene3D" id="3.20.20.120">
    <property type="entry name" value="Enolase-like C-terminal domain"/>
    <property type="match status" value="1"/>
</dbReference>
<dbReference type="CDD" id="cd03313">
    <property type="entry name" value="enolase"/>
    <property type="match status" value="1"/>
</dbReference>
<dbReference type="EMBL" id="MHVJ01000013">
    <property type="protein sequence ID" value="OHA91258.1"/>
    <property type="molecule type" value="Genomic_DNA"/>
</dbReference>
<comment type="subcellular location">
    <subcellularLocation>
        <location evidence="9">Cytoplasm</location>
    </subcellularLocation>
    <subcellularLocation>
        <location evidence="9">Secreted</location>
    </subcellularLocation>
    <subcellularLocation>
        <location evidence="9">Cell surface</location>
    </subcellularLocation>
    <text evidence="9">Fractions of enolase are present in both the cytoplasm and on the cell surface.</text>
</comment>
<name>A0A1G2T2M3_9BACT</name>
<evidence type="ECO:0000256" key="9">
    <source>
        <dbReference type="HAMAP-Rule" id="MF_00318"/>
    </source>
</evidence>
<evidence type="ECO:0000313" key="14">
    <source>
        <dbReference type="EMBL" id="OHA91258.1"/>
    </source>
</evidence>
<evidence type="ECO:0000256" key="5">
    <source>
        <dbReference type="ARBA" id="ARBA00022525"/>
    </source>
</evidence>
<sequence length="413" mass="45595">MARILKLSAREIIDSRSNPTIEAECVLESGILGIASVPSGISTGSREAFATKDISRAIRNVESEILKRLRDRELDQEDLDFILIKLDGTKNKSRFGANTILAVSLAFARASAAEKKIELFQYLGKLSNNKEFKLPEPFFNIIEGGKHSESGLEIQEFMINPRGIKLFREKVRAAQEVVKALKVLLIGRGESKEQGDEGGFAPKLGSNEEAIKLVDEAVKMARYTSGEIKIGLDAAATTFFKNGFYELNIDGERKKLNREGLIMWYEKLVNDHAIISIEDGFAEEDWGGFSHMSASLGGKIMVVGDDITVTNKHLIEDAARRRAINAVIIKPNQIGTLTETLEAIKTAKKYDIVPFVSHRAGETMDTFIADLSVGCGCPYIKSGAPTMPERMAKYNRLIEIEDLLNKKGVNLPG</sequence>
<feature type="active site" description="Proton acceptor" evidence="9 10">
    <location>
        <position position="330"/>
    </location>
</feature>
<comment type="similarity">
    <text evidence="2 9">Belongs to the enolase family.</text>
</comment>
<gene>
    <name evidence="9" type="primary">eno</name>
    <name evidence="14" type="ORF">A2758_02220</name>
</gene>
<feature type="binding site" evidence="9">
    <location>
        <position position="381"/>
    </location>
    <ligand>
        <name>(2R)-2-phosphoglycerate</name>
        <dbReference type="ChEBI" id="CHEBI:58289"/>
    </ligand>
</feature>
<dbReference type="AlphaFoldDB" id="A0A1G2T2M3"/>
<organism evidence="14 15">
    <name type="scientific">Candidatus Zambryskibacteria bacterium RIFCSPHIGHO2_01_FULL_49_18</name>
    <dbReference type="NCBI Taxonomy" id="1802740"/>
    <lineage>
        <taxon>Bacteria</taxon>
        <taxon>Candidatus Zambryskiibacteriota</taxon>
    </lineage>
</organism>
<dbReference type="InterPro" id="IPR020810">
    <property type="entry name" value="Enolase_C"/>
</dbReference>
<feature type="binding site" evidence="9 11">
    <location>
        <position position="278"/>
    </location>
    <ligand>
        <name>Mg(2+)</name>
        <dbReference type="ChEBI" id="CHEBI:18420"/>
    </ligand>
</feature>
<dbReference type="GO" id="GO:0009986">
    <property type="term" value="C:cell surface"/>
    <property type="evidence" value="ECO:0007669"/>
    <property type="project" value="UniProtKB-SubCell"/>
</dbReference>
<dbReference type="SUPFAM" id="SSF51604">
    <property type="entry name" value="Enolase C-terminal domain-like"/>
    <property type="match status" value="1"/>
</dbReference>
<dbReference type="PIRSF" id="PIRSF001400">
    <property type="entry name" value="Enolase"/>
    <property type="match status" value="1"/>
</dbReference>
<dbReference type="Pfam" id="PF03952">
    <property type="entry name" value="Enolase_N"/>
    <property type="match status" value="1"/>
</dbReference>
<evidence type="ECO:0000256" key="1">
    <source>
        <dbReference type="ARBA" id="ARBA00005031"/>
    </source>
</evidence>
<dbReference type="SFLD" id="SFLDS00001">
    <property type="entry name" value="Enolase"/>
    <property type="match status" value="1"/>
</dbReference>
<evidence type="ECO:0000256" key="2">
    <source>
        <dbReference type="ARBA" id="ARBA00009604"/>
    </source>
</evidence>
<evidence type="ECO:0000256" key="6">
    <source>
        <dbReference type="ARBA" id="ARBA00022842"/>
    </source>
</evidence>
<dbReference type="UniPathway" id="UPA00109">
    <property type="reaction ID" value="UER00187"/>
</dbReference>
<keyword evidence="5 9" id="KW-0964">Secreted</keyword>
<accession>A0A1G2T2M3</accession>
<feature type="binding site" evidence="9">
    <location>
        <position position="330"/>
    </location>
    <ligand>
        <name>(2R)-2-phosphoglycerate</name>
        <dbReference type="ChEBI" id="CHEBI:58289"/>
    </ligand>
</feature>
<dbReference type="HAMAP" id="MF_00318">
    <property type="entry name" value="Enolase"/>
    <property type="match status" value="1"/>
</dbReference>
<dbReference type="PRINTS" id="PR00148">
    <property type="entry name" value="ENOLASE"/>
</dbReference>
<evidence type="ECO:0000259" key="13">
    <source>
        <dbReference type="SMART" id="SM01193"/>
    </source>
</evidence>
<dbReference type="Gene3D" id="3.30.390.10">
    <property type="entry name" value="Enolase-like, N-terminal domain"/>
    <property type="match status" value="1"/>
</dbReference>
<evidence type="ECO:0000256" key="4">
    <source>
        <dbReference type="ARBA" id="ARBA00017068"/>
    </source>
</evidence>
<dbReference type="SFLD" id="SFLDF00002">
    <property type="entry name" value="enolase"/>
    <property type="match status" value="1"/>
</dbReference>
<dbReference type="SMART" id="SM01193">
    <property type="entry name" value="Enolase_N"/>
    <property type="match status" value="1"/>
</dbReference>
<feature type="domain" description="Enolase C-terminal TIM barrel" evidence="12">
    <location>
        <begin position="131"/>
        <end position="410"/>
    </location>
</feature>
<comment type="caution">
    <text evidence="14">The sequence shown here is derived from an EMBL/GenBank/DDBJ whole genome shotgun (WGS) entry which is preliminary data.</text>
</comment>
<dbReference type="InterPro" id="IPR029017">
    <property type="entry name" value="Enolase-like_N"/>
</dbReference>
<dbReference type="SFLD" id="SFLDG00178">
    <property type="entry name" value="enolase"/>
    <property type="match status" value="1"/>
</dbReference>
<comment type="catalytic activity">
    <reaction evidence="9">
        <text>(2R)-2-phosphoglycerate = phosphoenolpyruvate + H2O</text>
        <dbReference type="Rhea" id="RHEA:10164"/>
        <dbReference type="ChEBI" id="CHEBI:15377"/>
        <dbReference type="ChEBI" id="CHEBI:58289"/>
        <dbReference type="ChEBI" id="CHEBI:58702"/>
        <dbReference type="EC" id="4.2.1.11"/>
    </reaction>
</comment>